<dbReference type="GO" id="GO:0005576">
    <property type="term" value="C:extracellular region"/>
    <property type="evidence" value="ECO:0007669"/>
    <property type="project" value="UniProtKB-SubCell"/>
</dbReference>
<dbReference type="EMBL" id="JAODUP010000151">
    <property type="protein sequence ID" value="KAK2159534.1"/>
    <property type="molecule type" value="Genomic_DNA"/>
</dbReference>
<evidence type="ECO:0000256" key="4">
    <source>
        <dbReference type="RuleBase" id="RU000656"/>
    </source>
</evidence>
<proteinExistence type="inferred from homology"/>
<accession>A0AAD9N9Z2</accession>
<keyword evidence="7" id="KW-1185">Reference proteome</keyword>
<dbReference type="InterPro" id="IPR020392">
    <property type="entry name" value="Pancreatic_hormone-like_CS"/>
</dbReference>
<evidence type="ECO:0000256" key="3">
    <source>
        <dbReference type="ARBA" id="ARBA00022525"/>
    </source>
</evidence>
<keyword evidence="3" id="KW-0964">Secreted</keyword>
<dbReference type="CDD" id="cd00126">
    <property type="entry name" value="PAH"/>
    <property type="match status" value="1"/>
</dbReference>
<feature type="signal peptide" evidence="5">
    <location>
        <begin position="1"/>
        <end position="24"/>
    </location>
</feature>
<comment type="caution">
    <text evidence="6">The sequence shown here is derived from an EMBL/GenBank/DDBJ whole genome shotgun (WGS) entry which is preliminary data.</text>
</comment>
<dbReference type="InterPro" id="IPR001955">
    <property type="entry name" value="Pancreatic_hormone-like"/>
</dbReference>
<dbReference type="PROSITE" id="PS50276">
    <property type="entry name" value="PANCREATIC_HORMONE_2"/>
    <property type="match status" value="1"/>
</dbReference>
<dbReference type="AlphaFoldDB" id="A0AAD9N9Z2"/>
<evidence type="ECO:0000256" key="2">
    <source>
        <dbReference type="ARBA" id="ARBA00010022"/>
    </source>
</evidence>
<gene>
    <name evidence="6" type="ORF">LSH36_151g04024</name>
</gene>
<dbReference type="PROSITE" id="PS00265">
    <property type="entry name" value="PANCREATIC_HORMONE_1"/>
    <property type="match status" value="1"/>
</dbReference>
<sequence length="107" mass="12114">MTVRMMLVMTVLCLTVIVLIPSSAEQGMNGPPERPKVFKNPQELKKYLKALNEYFAIVGRPRFGKRSYGDLARRPTDDMNFDPSADNHVTSDVQSNLLKLLLAGYRK</sequence>
<reference evidence="6" key="1">
    <citation type="journal article" date="2023" name="Mol. Biol. Evol.">
        <title>Third-Generation Sequencing Reveals the Adaptive Role of the Epigenome in Three Deep-Sea Polychaetes.</title>
        <authorList>
            <person name="Perez M."/>
            <person name="Aroh O."/>
            <person name="Sun Y."/>
            <person name="Lan Y."/>
            <person name="Juniper S.K."/>
            <person name="Young C.R."/>
            <person name="Angers B."/>
            <person name="Qian P.Y."/>
        </authorList>
    </citation>
    <scope>NUCLEOTIDE SEQUENCE</scope>
    <source>
        <strain evidence="6">P08H-3</strain>
    </source>
</reference>
<dbReference type="Pfam" id="PF00159">
    <property type="entry name" value="Hormone_3"/>
    <property type="match status" value="1"/>
</dbReference>
<dbReference type="Proteomes" id="UP001208570">
    <property type="component" value="Unassembled WGS sequence"/>
</dbReference>
<name>A0AAD9N9Z2_9ANNE</name>
<evidence type="ECO:0000313" key="6">
    <source>
        <dbReference type="EMBL" id="KAK2159534.1"/>
    </source>
</evidence>
<evidence type="ECO:0000256" key="5">
    <source>
        <dbReference type="SAM" id="SignalP"/>
    </source>
</evidence>
<evidence type="ECO:0000256" key="1">
    <source>
        <dbReference type="ARBA" id="ARBA00004613"/>
    </source>
</evidence>
<organism evidence="6 7">
    <name type="scientific">Paralvinella palmiformis</name>
    <dbReference type="NCBI Taxonomy" id="53620"/>
    <lineage>
        <taxon>Eukaryota</taxon>
        <taxon>Metazoa</taxon>
        <taxon>Spiralia</taxon>
        <taxon>Lophotrochozoa</taxon>
        <taxon>Annelida</taxon>
        <taxon>Polychaeta</taxon>
        <taxon>Sedentaria</taxon>
        <taxon>Canalipalpata</taxon>
        <taxon>Terebellida</taxon>
        <taxon>Terebelliformia</taxon>
        <taxon>Alvinellidae</taxon>
        <taxon>Paralvinella</taxon>
    </lineage>
</organism>
<keyword evidence="5" id="KW-0732">Signal</keyword>
<evidence type="ECO:0008006" key="8">
    <source>
        <dbReference type="Google" id="ProtNLM"/>
    </source>
</evidence>
<comment type="similarity">
    <text evidence="2 4">Belongs to the NPY family.</text>
</comment>
<feature type="chain" id="PRO_5042100708" description="Neuropeptide F" evidence="5">
    <location>
        <begin position="25"/>
        <end position="107"/>
    </location>
</feature>
<comment type="subcellular location">
    <subcellularLocation>
        <location evidence="1">Secreted</location>
    </subcellularLocation>
</comment>
<dbReference type="SMART" id="SM00309">
    <property type="entry name" value="PAH"/>
    <property type="match status" value="1"/>
</dbReference>
<evidence type="ECO:0000313" key="7">
    <source>
        <dbReference type="Proteomes" id="UP001208570"/>
    </source>
</evidence>
<dbReference type="GO" id="GO:0005179">
    <property type="term" value="F:hormone activity"/>
    <property type="evidence" value="ECO:0007669"/>
    <property type="project" value="InterPro"/>
</dbReference>
<protein>
    <recommendedName>
        <fullName evidence="8">Neuropeptide F</fullName>
    </recommendedName>
</protein>